<gene>
    <name evidence="1" type="ORF">HMPREF0298_1909</name>
</gene>
<sequence length="74" mass="8484">MSRGPEGYWPANFVTGASELVDVNTEQLFLAELLELERFYNEKLPLPWRDALQELIGQVEKAAINNEESNYGRI</sequence>
<dbReference type="STRING" id="525263.HMPREF0298_1909"/>
<reference evidence="1" key="1">
    <citation type="submission" date="2009-01" db="EMBL/GenBank/DDBJ databases">
        <authorList>
            <person name="Qin X."/>
            <person name="Bachman B."/>
            <person name="Battles P."/>
            <person name="Bell A."/>
            <person name="Bess C."/>
            <person name="Bickham C."/>
            <person name="Chaboub L."/>
            <person name="Chen D."/>
            <person name="Coyle M."/>
            <person name="Deiros D.R."/>
            <person name="Dinh H."/>
            <person name="Forbes L."/>
            <person name="Fowler G."/>
            <person name="Francisco L."/>
            <person name="Fu Q."/>
            <person name="Gubbala S."/>
            <person name="Hale W."/>
            <person name="Han Y."/>
            <person name="Hemphill L."/>
            <person name="Highlander S.K."/>
            <person name="Hirani K."/>
            <person name="Hogues M."/>
            <person name="Jackson L."/>
            <person name="Jakkamsetti A."/>
            <person name="Javaid M."/>
            <person name="Jiang H."/>
            <person name="Korchina V."/>
            <person name="Kovar C."/>
            <person name="Lara F."/>
            <person name="Lee S."/>
            <person name="Mata R."/>
            <person name="Mathew T."/>
            <person name="Moen C."/>
            <person name="Morales K."/>
            <person name="Munidasa M."/>
            <person name="Nazareth L."/>
            <person name="Ngo R."/>
            <person name="Nguyen L."/>
            <person name="Okwuonu G."/>
            <person name="Ongeri F."/>
            <person name="Patil S."/>
            <person name="Petrosino J."/>
            <person name="Pham C."/>
            <person name="Pham P."/>
            <person name="Pu L.-L."/>
            <person name="Puazo M."/>
            <person name="Raj R."/>
            <person name="Reid J."/>
            <person name="Rouhana J."/>
            <person name="Saada N."/>
            <person name="Shang Y."/>
            <person name="Simmons D."/>
            <person name="Thornton R."/>
            <person name="Warren J."/>
            <person name="Weissenberger G."/>
            <person name="Zhang J."/>
            <person name="Zhang L."/>
            <person name="Zhou C."/>
            <person name="Zhu D."/>
            <person name="Muzny D."/>
            <person name="Worley K."/>
            <person name="Gibbs R."/>
        </authorList>
    </citation>
    <scope>NUCLEOTIDE SEQUENCE [LARGE SCALE GENOMIC DNA]</scope>
    <source>
        <strain evidence="1">DSM 44291</strain>
    </source>
</reference>
<comment type="caution">
    <text evidence="1">The sequence shown here is derived from an EMBL/GenBank/DDBJ whole genome shotgun (WGS) entry which is preliminary data.</text>
</comment>
<dbReference type="HOGENOM" id="CLU_2681459_0_0_11"/>
<accession>C0XTY9</accession>
<dbReference type="AlphaFoldDB" id="C0XTY9"/>
<evidence type="ECO:0000313" key="1">
    <source>
        <dbReference type="EMBL" id="EEI16323.1"/>
    </source>
</evidence>
<dbReference type="RefSeq" id="WP_006839202.1">
    <property type="nucleotide sequence ID" value="NZ_GG667191.1"/>
</dbReference>
<proteinExistence type="predicted"/>
<evidence type="ECO:0000313" key="2">
    <source>
        <dbReference type="Proteomes" id="UP000006196"/>
    </source>
</evidence>
<keyword evidence="2" id="KW-1185">Reference proteome</keyword>
<organism evidence="1 2">
    <name type="scientific">Corynebacterium lipophiloflavum (strain ATCC 700352 / DSM 44291 / CCUG 37336 / JCM 10383 / DMMZ 1944)</name>
    <dbReference type="NCBI Taxonomy" id="525263"/>
    <lineage>
        <taxon>Bacteria</taxon>
        <taxon>Bacillati</taxon>
        <taxon>Actinomycetota</taxon>
        <taxon>Actinomycetes</taxon>
        <taxon>Mycobacteriales</taxon>
        <taxon>Corynebacteriaceae</taxon>
        <taxon>Corynebacterium</taxon>
    </lineage>
</organism>
<name>C0XTY9_CORLD</name>
<dbReference type="Proteomes" id="UP000006196">
    <property type="component" value="Unassembled WGS sequence"/>
</dbReference>
<dbReference type="EMBL" id="ACHJ01000158">
    <property type="protein sequence ID" value="EEI16323.1"/>
    <property type="molecule type" value="Genomic_DNA"/>
</dbReference>
<protein>
    <submittedName>
        <fullName evidence="1">Uncharacterized protein</fullName>
    </submittedName>
</protein>